<reference evidence="1 2" key="1">
    <citation type="journal article" date="2007" name="Genome Res.">
        <title>Genome characteristics of facultatively symbiotic Frankia sp. strains reflect host range and host plant biogeography.</title>
        <authorList>
            <person name="Normand P."/>
            <person name="Lapierre P."/>
            <person name="Tisa L.S."/>
            <person name="Gogarten J.P."/>
            <person name="Alloisio N."/>
            <person name="Bagnarol E."/>
            <person name="Bassi C.A."/>
            <person name="Berry A.M."/>
            <person name="Bickhart D.M."/>
            <person name="Choisne N."/>
            <person name="Couloux A."/>
            <person name="Cournoyer B."/>
            <person name="Cruveiller S."/>
            <person name="Daubin V."/>
            <person name="Demange N."/>
            <person name="Francino M.P."/>
            <person name="Goltsman E."/>
            <person name="Huang Y."/>
            <person name="Kopp O.R."/>
            <person name="Labarre L."/>
            <person name="Lapidus A."/>
            <person name="Lavire C."/>
            <person name="Marechal J."/>
            <person name="Martinez M."/>
            <person name="Mastronunzio J.E."/>
            <person name="Mullin B.C."/>
            <person name="Niemann J."/>
            <person name="Pujic P."/>
            <person name="Rawnsley T."/>
            <person name="Rouy Z."/>
            <person name="Schenowitz C."/>
            <person name="Sellstedt A."/>
            <person name="Tavares F."/>
            <person name="Tomkins J.P."/>
            <person name="Vallenet D."/>
            <person name="Valverde C."/>
            <person name="Wall L.G."/>
            <person name="Wang Y."/>
            <person name="Medigue C."/>
            <person name="Benson D.R."/>
        </authorList>
    </citation>
    <scope>NUCLEOTIDE SEQUENCE [LARGE SCALE GENOMIC DNA]</scope>
    <source>
        <strain evidence="2">DSM 45986 / CECT 9034 / ACN14a</strain>
    </source>
</reference>
<dbReference type="InterPro" id="IPR010520">
    <property type="entry name" value="FrsA-like"/>
</dbReference>
<sequence length="359" mass="38770">MNDLAELKRFVLAHAISQNLAADHYASLLDAITTDAGDGPGSWAHEWIRAGEELDAAGQTLAACQYYNMGRFPFVDGPGRARALGRCVDAFDRWRVTQPGLDTAEIQIDGLPVRVLTMGLSAENPRPLVIMTGGIVSPKEQWGAVLPQLVQFGFAGVVAELPRVGENPLPYRGDSWRLFPAILDTLSGQARVEQTYLLALSFSGHLAVTAALHDPRVRGIVGNGTPVSDFFTDAAWWRRVPKVTRDTLAHLVGVSAEEVFARIGPWALDDERLRALDIPLAVVAARRDEIIPAGDVDRLKAAVRDLRLVEHDDVHGAPSHLAETRLWSLHAILDMWPGADDGVKAQLAAAVAGARSGSG</sequence>
<dbReference type="HOGENOM" id="CLU_771068_0_0_11"/>
<evidence type="ECO:0000313" key="2">
    <source>
        <dbReference type="Proteomes" id="UP000000657"/>
    </source>
</evidence>
<organism evidence="1 2">
    <name type="scientific">Frankia alni (strain DSM 45986 / CECT 9034 / ACN14a)</name>
    <dbReference type="NCBI Taxonomy" id="326424"/>
    <lineage>
        <taxon>Bacteria</taxon>
        <taxon>Bacillati</taxon>
        <taxon>Actinomycetota</taxon>
        <taxon>Actinomycetes</taxon>
        <taxon>Frankiales</taxon>
        <taxon>Frankiaceae</taxon>
        <taxon>Frankia</taxon>
    </lineage>
</organism>
<accession>Q0RIF3</accession>
<dbReference type="eggNOG" id="COG1073">
    <property type="taxonomic scope" value="Bacteria"/>
</dbReference>
<dbReference type="RefSeq" id="WP_011605204.1">
    <property type="nucleotide sequence ID" value="NC_008278.1"/>
</dbReference>
<dbReference type="Gene3D" id="3.40.50.1820">
    <property type="entry name" value="alpha/beta hydrolase"/>
    <property type="match status" value="1"/>
</dbReference>
<dbReference type="KEGG" id="fal:FRAAL4074"/>
<proteinExistence type="predicted"/>
<evidence type="ECO:0000313" key="1">
    <source>
        <dbReference type="EMBL" id="CAJ62716.1"/>
    </source>
</evidence>
<protein>
    <recommendedName>
        <fullName evidence="3">Alpha/beta hydrolase</fullName>
    </recommendedName>
</protein>
<dbReference type="OrthoDB" id="5704902at2"/>
<dbReference type="Pfam" id="PF06500">
    <property type="entry name" value="FrsA-like"/>
    <property type="match status" value="1"/>
</dbReference>
<gene>
    <name evidence="1" type="ordered locus">FRAAL4074</name>
</gene>
<dbReference type="EMBL" id="CT573213">
    <property type="protein sequence ID" value="CAJ62716.1"/>
    <property type="molecule type" value="Genomic_DNA"/>
</dbReference>
<dbReference type="AlphaFoldDB" id="Q0RIF3"/>
<dbReference type="STRING" id="326424.FRAAL4074"/>
<keyword evidence="2" id="KW-1185">Reference proteome</keyword>
<dbReference type="InterPro" id="IPR029058">
    <property type="entry name" value="AB_hydrolase_fold"/>
</dbReference>
<dbReference type="SUPFAM" id="SSF53474">
    <property type="entry name" value="alpha/beta-Hydrolases"/>
    <property type="match status" value="1"/>
</dbReference>
<evidence type="ECO:0008006" key="3">
    <source>
        <dbReference type="Google" id="ProtNLM"/>
    </source>
</evidence>
<dbReference type="Proteomes" id="UP000000657">
    <property type="component" value="Chromosome"/>
</dbReference>
<name>Q0RIF3_FRAAA</name>